<feature type="transmembrane region" description="Helical" evidence="7">
    <location>
        <begin position="383"/>
        <end position="403"/>
    </location>
</feature>
<comment type="subcellular location">
    <subcellularLocation>
        <location evidence="1">Cell membrane</location>
        <topology evidence="1">Multi-pass membrane protein</topology>
    </subcellularLocation>
</comment>
<evidence type="ECO:0000313" key="10">
    <source>
        <dbReference type="Proteomes" id="UP000634476"/>
    </source>
</evidence>
<accession>A0A8J3T189</accession>
<keyword evidence="5 7" id="KW-1133">Transmembrane helix</keyword>
<evidence type="ECO:0000256" key="2">
    <source>
        <dbReference type="ARBA" id="ARBA00022448"/>
    </source>
</evidence>
<feature type="transmembrane region" description="Helical" evidence="7">
    <location>
        <begin position="36"/>
        <end position="54"/>
    </location>
</feature>
<gene>
    <name evidence="9" type="ORF">Pta02_12320</name>
</gene>
<dbReference type="GO" id="GO:0005886">
    <property type="term" value="C:plasma membrane"/>
    <property type="evidence" value="ECO:0007669"/>
    <property type="project" value="UniProtKB-SubCell"/>
</dbReference>
<dbReference type="InterPro" id="IPR011701">
    <property type="entry name" value="MFS"/>
</dbReference>
<evidence type="ECO:0000313" key="9">
    <source>
        <dbReference type="EMBL" id="GIH99223.1"/>
    </source>
</evidence>
<proteinExistence type="predicted"/>
<dbReference type="InterPro" id="IPR036259">
    <property type="entry name" value="MFS_trans_sf"/>
</dbReference>
<evidence type="ECO:0000256" key="4">
    <source>
        <dbReference type="ARBA" id="ARBA00022692"/>
    </source>
</evidence>
<dbReference type="GO" id="GO:0022857">
    <property type="term" value="F:transmembrane transporter activity"/>
    <property type="evidence" value="ECO:0007669"/>
    <property type="project" value="InterPro"/>
</dbReference>
<feature type="transmembrane region" description="Helical" evidence="7">
    <location>
        <begin position="124"/>
        <end position="146"/>
    </location>
</feature>
<dbReference type="PANTHER" id="PTHR42718:SF49">
    <property type="entry name" value="EXPORT PROTEIN"/>
    <property type="match status" value="1"/>
</dbReference>
<evidence type="ECO:0000256" key="6">
    <source>
        <dbReference type="ARBA" id="ARBA00023136"/>
    </source>
</evidence>
<feature type="transmembrane region" description="Helical" evidence="7">
    <location>
        <begin position="245"/>
        <end position="278"/>
    </location>
</feature>
<dbReference type="AlphaFoldDB" id="A0A8J3T189"/>
<dbReference type="Gene3D" id="1.20.1250.20">
    <property type="entry name" value="MFS general substrate transporter like domains"/>
    <property type="match status" value="1"/>
</dbReference>
<organism evidence="9 10">
    <name type="scientific">Planobispora takensis</name>
    <dbReference type="NCBI Taxonomy" id="1367882"/>
    <lineage>
        <taxon>Bacteria</taxon>
        <taxon>Bacillati</taxon>
        <taxon>Actinomycetota</taxon>
        <taxon>Actinomycetes</taxon>
        <taxon>Streptosporangiales</taxon>
        <taxon>Streptosporangiaceae</taxon>
        <taxon>Planobispora</taxon>
    </lineage>
</organism>
<keyword evidence="6 7" id="KW-0472">Membrane</keyword>
<sequence>MGLVTAACMVMTLDITIVNVALPEIRDDLGASLADLQWVITAYTLAFASVLLAAGSLADQVGRRRVFVGGLSVFTLASLGCGLAPGVVALDVLRALQGLGGAFAFAPAMAIIAANYTGAARTKAIAVFGATAMAAGAVGPLVGGLLVESVGWRSLFLVNVPLGAAVAGLALRRMAPDRRGRSAHVDVAGVLTLTVGVSAITLALLRGQIQGWDSAATLGQAGIGLTGLAVFVLTQRYGSRPLLDLSLFAIPSFTGAALIALLARTVSFGLLAYLVLFLEGAYAYSAFEVGLRLLGLSVMLVAGGLLSARLAARVPLGRLASAGFAVSAAGLAALRLADAGGSWIRLLPGLILLGLGMGMVATPNITLAMNVVPPERTGVASGLINSFLPLGTALGTAAFGVLFSARIHAALPGAVADAVATGRTEAVPPALAAPGREALAGAVGMVGTVGAAVAVAAAVLALVLIRPGDLRHAEPAAPAPQAADAG</sequence>
<dbReference type="PROSITE" id="PS50850">
    <property type="entry name" value="MFS"/>
    <property type="match status" value="1"/>
</dbReference>
<feature type="transmembrane region" description="Helical" evidence="7">
    <location>
        <begin position="152"/>
        <end position="171"/>
    </location>
</feature>
<feature type="transmembrane region" description="Helical" evidence="7">
    <location>
        <begin position="96"/>
        <end position="117"/>
    </location>
</feature>
<dbReference type="InterPro" id="IPR020846">
    <property type="entry name" value="MFS_dom"/>
</dbReference>
<evidence type="ECO:0000256" key="1">
    <source>
        <dbReference type="ARBA" id="ARBA00004651"/>
    </source>
</evidence>
<feature type="transmembrane region" description="Helical" evidence="7">
    <location>
        <begin position="438"/>
        <end position="465"/>
    </location>
</feature>
<dbReference type="PANTHER" id="PTHR42718">
    <property type="entry name" value="MAJOR FACILITATOR SUPERFAMILY MULTIDRUG TRANSPORTER MFSC"/>
    <property type="match status" value="1"/>
</dbReference>
<feature type="domain" description="Major facilitator superfamily (MFS) profile" evidence="8">
    <location>
        <begin position="1"/>
        <end position="469"/>
    </location>
</feature>
<feature type="transmembrane region" description="Helical" evidence="7">
    <location>
        <begin position="66"/>
        <end position="90"/>
    </location>
</feature>
<evidence type="ECO:0000256" key="5">
    <source>
        <dbReference type="ARBA" id="ARBA00022989"/>
    </source>
</evidence>
<evidence type="ECO:0000256" key="3">
    <source>
        <dbReference type="ARBA" id="ARBA00022475"/>
    </source>
</evidence>
<keyword evidence="2" id="KW-0813">Transport</keyword>
<name>A0A8J3T189_9ACTN</name>
<feature type="transmembrane region" description="Helical" evidence="7">
    <location>
        <begin position="343"/>
        <end position="362"/>
    </location>
</feature>
<dbReference type="InterPro" id="IPR004638">
    <property type="entry name" value="EmrB-like"/>
</dbReference>
<dbReference type="Proteomes" id="UP000634476">
    <property type="component" value="Unassembled WGS sequence"/>
</dbReference>
<comment type="caution">
    <text evidence="9">The sequence shown here is derived from an EMBL/GenBank/DDBJ whole genome shotgun (WGS) entry which is preliminary data.</text>
</comment>
<feature type="transmembrane region" description="Helical" evidence="7">
    <location>
        <begin position="183"/>
        <end position="205"/>
    </location>
</feature>
<dbReference type="Gene3D" id="1.20.1720.10">
    <property type="entry name" value="Multidrug resistance protein D"/>
    <property type="match status" value="1"/>
</dbReference>
<dbReference type="CDD" id="cd17321">
    <property type="entry name" value="MFS_MMR_MDR_like"/>
    <property type="match status" value="1"/>
</dbReference>
<dbReference type="Pfam" id="PF07690">
    <property type="entry name" value="MFS_1"/>
    <property type="match status" value="1"/>
</dbReference>
<dbReference type="PRINTS" id="PR01036">
    <property type="entry name" value="TCRTETB"/>
</dbReference>
<dbReference type="EMBL" id="BOOK01000007">
    <property type="protein sequence ID" value="GIH99223.1"/>
    <property type="molecule type" value="Genomic_DNA"/>
</dbReference>
<keyword evidence="10" id="KW-1185">Reference proteome</keyword>
<reference evidence="9" key="1">
    <citation type="submission" date="2021-01" db="EMBL/GenBank/DDBJ databases">
        <title>Whole genome shotgun sequence of Planobispora takensis NBRC 109077.</title>
        <authorList>
            <person name="Komaki H."/>
            <person name="Tamura T."/>
        </authorList>
    </citation>
    <scope>NUCLEOTIDE SEQUENCE</scope>
    <source>
        <strain evidence="9">NBRC 109077</strain>
    </source>
</reference>
<keyword evidence="4 7" id="KW-0812">Transmembrane</keyword>
<keyword evidence="3" id="KW-1003">Cell membrane</keyword>
<protein>
    <submittedName>
        <fullName evidence="9">MFS transporter</fullName>
    </submittedName>
</protein>
<feature type="transmembrane region" description="Helical" evidence="7">
    <location>
        <begin position="319"/>
        <end position="337"/>
    </location>
</feature>
<evidence type="ECO:0000259" key="8">
    <source>
        <dbReference type="PROSITE" id="PS50850"/>
    </source>
</evidence>
<dbReference type="SUPFAM" id="SSF103473">
    <property type="entry name" value="MFS general substrate transporter"/>
    <property type="match status" value="1"/>
</dbReference>
<feature type="transmembrane region" description="Helical" evidence="7">
    <location>
        <begin position="211"/>
        <end position="233"/>
    </location>
</feature>
<evidence type="ECO:0000256" key="7">
    <source>
        <dbReference type="SAM" id="Phobius"/>
    </source>
</evidence>
<dbReference type="NCBIfam" id="TIGR00711">
    <property type="entry name" value="efflux_EmrB"/>
    <property type="match status" value="1"/>
</dbReference>
<feature type="transmembrane region" description="Helical" evidence="7">
    <location>
        <begin position="290"/>
        <end position="312"/>
    </location>
</feature>